<dbReference type="InterPro" id="IPR027417">
    <property type="entry name" value="P-loop_NTPase"/>
</dbReference>
<comment type="pathway">
    <text evidence="5">Cofactor biosynthesis; coenzyme A biosynthesis; CoA from (R)-pantothenate: step 5/5.</text>
</comment>
<evidence type="ECO:0000256" key="5">
    <source>
        <dbReference type="HAMAP-Rule" id="MF_00376"/>
    </source>
</evidence>
<evidence type="ECO:0000313" key="8">
    <source>
        <dbReference type="Proteomes" id="UP001061302"/>
    </source>
</evidence>
<dbReference type="Pfam" id="PF01121">
    <property type="entry name" value="CoaE"/>
    <property type="match status" value="1"/>
</dbReference>
<gene>
    <name evidence="5 7" type="primary">coaE</name>
    <name evidence="7" type="ORF">N8I74_06100</name>
</gene>
<keyword evidence="4 5" id="KW-0173">Coenzyme A biosynthesis</keyword>
<dbReference type="Gene3D" id="3.40.50.300">
    <property type="entry name" value="P-loop containing nucleotide triphosphate hydrolases"/>
    <property type="match status" value="1"/>
</dbReference>
<keyword evidence="5 7" id="KW-0808">Transferase</keyword>
<sequence>MQVVGLTGGVGSGKSTAARLFAGHGAPIVDTDEIAHRLSLPPSPVLPEIRAAFGSAYLLADGSLDRARMRETIFNDRDAKAQLEALLHPHILQEAKQALAVQADTTPYALLVAPLLFEAPEFHALTKRSLLIDCDEALQLERVSRRPGLTTAAAQDIMRNQMPRRQRLALADDIIENNGSLEALARAVKQWHLYYLDWSKNIR</sequence>
<comment type="function">
    <text evidence="5">Catalyzes the phosphorylation of the 3'-hydroxyl group of dephosphocoenzyme A to form coenzyme A.</text>
</comment>
<dbReference type="PANTHER" id="PTHR10695:SF46">
    <property type="entry name" value="BIFUNCTIONAL COENZYME A SYNTHASE-RELATED"/>
    <property type="match status" value="1"/>
</dbReference>
<evidence type="ECO:0000313" key="7">
    <source>
        <dbReference type="EMBL" id="UXY16589.1"/>
    </source>
</evidence>
<evidence type="ECO:0000256" key="6">
    <source>
        <dbReference type="NCBIfam" id="TIGR00152"/>
    </source>
</evidence>
<dbReference type="PROSITE" id="PS51219">
    <property type="entry name" value="DPCK"/>
    <property type="match status" value="1"/>
</dbReference>
<keyword evidence="2 5" id="KW-0547">Nucleotide-binding</keyword>
<dbReference type="NCBIfam" id="TIGR00152">
    <property type="entry name" value="dephospho-CoA kinase"/>
    <property type="match status" value="1"/>
</dbReference>
<protein>
    <recommendedName>
        <fullName evidence="5 6">Dephospho-CoA kinase</fullName>
        <ecNumber evidence="5 6">2.7.1.24</ecNumber>
    </recommendedName>
    <alternativeName>
        <fullName evidence="5">Dephosphocoenzyme A kinase</fullName>
    </alternativeName>
</protein>
<dbReference type="EMBL" id="CP106753">
    <property type="protein sequence ID" value="UXY16589.1"/>
    <property type="molecule type" value="Genomic_DNA"/>
</dbReference>
<feature type="binding site" evidence="5">
    <location>
        <begin position="11"/>
        <end position="16"/>
    </location>
    <ligand>
        <name>ATP</name>
        <dbReference type="ChEBI" id="CHEBI:30616"/>
    </ligand>
</feature>
<comment type="similarity">
    <text evidence="1 5">Belongs to the CoaE family.</text>
</comment>
<dbReference type="InterPro" id="IPR001977">
    <property type="entry name" value="Depp_CoAkinase"/>
</dbReference>
<reference evidence="7" key="1">
    <citation type="submission" date="2022-10" db="EMBL/GenBank/DDBJ databases">
        <title>Chitiniphilus purpureus sp. nov., a novel chitin-degrading bacterium isolated from crawfish pond sediment.</title>
        <authorList>
            <person name="Li K."/>
        </authorList>
    </citation>
    <scope>NUCLEOTIDE SEQUENCE</scope>
    <source>
        <strain evidence="7">CD1</strain>
    </source>
</reference>
<keyword evidence="3 5" id="KW-0067">ATP-binding</keyword>
<keyword evidence="8" id="KW-1185">Reference proteome</keyword>
<name>A0ABY6DQE4_9NEIS</name>
<comment type="subcellular location">
    <subcellularLocation>
        <location evidence="5">Cytoplasm</location>
    </subcellularLocation>
</comment>
<evidence type="ECO:0000256" key="3">
    <source>
        <dbReference type="ARBA" id="ARBA00022840"/>
    </source>
</evidence>
<dbReference type="PANTHER" id="PTHR10695">
    <property type="entry name" value="DEPHOSPHO-COA KINASE-RELATED"/>
    <property type="match status" value="1"/>
</dbReference>
<organism evidence="7 8">
    <name type="scientific">Chitiniphilus purpureus</name>
    <dbReference type="NCBI Taxonomy" id="2981137"/>
    <lineage>
        <taxon>Bacteria</taxon>
        <taxon>Pseudomonadati</taxon>
        <taxon>Pseudomonadota</taxon>
        <taxon>Betaproteobacteria</taxon>
        <taxon>Neisseriales</taxon>
        <taxon>Chitinibacteraceae</taxon>
        <taxon>Chitiniphilus</taxon>
    </lineage>
</organism>
<comment type="catalytic activity">
    <reaction evidence="5">
        <text>3'-dephospho-CoA + ATP = ADP + CoA + H(+)</text>
        <dbReference type="Rhea" id="RHEA:18245"/>
        <dbReference type="ChEBI" id="CHEBI:15378"/>
        <dbReference type="ChEBI" id="CHEBI:30616"/>
        <dbReference type="ChEBI" id="CHEBI:57287"/>
        <dbReference type="ChEBI" id="CHEBI:57328"/>
        <dbReference type="ChEBI" id="CHEBI:456216"/>
        <dbReference type="EC" id="2.7.1.24"/>
    </reaction>
</comment>
<evidence type="ECO:0000256" key="4">
    <source>
        <dbReference type="ARBA" id="ARBA00022993"/>
    </source>
</evidence>
<proteinExistence type="inferred from homology"/>
<keyword evidence="5 7" id="KW-0418">Kinase</keyword>
<dbReference type="EC" id="2.7.1.24" evidence="5 6"/>
<accession>A0ABY6DQE4</accession>
<dbReference type="HAMAP" id="MF_00376">
    <property type="entry name" value="Dephospho_CoA_kinase"/>
    <property type="match status" value="1"/>
</dbReference>
<dbReference type="GO" id="GO:0004140">
    <property type="term" value="F:dephospho-CoA kinase activity"/>
    <property type="evidence" value="ECO:0007669"/>
    <property type="project" value="UniProtKB-EC"/>
</dbReference>
<dbReference type="SUPFAM" id="SSF52540">
    <property type="entry name" value="P-loop containing nucleoside triphosphate hydrolases"/>
    <property type="match status" value="1"/>
</dbReference>
<keyword evidence="5" id="KW-0963">Cytoplasm</keyword>
<evidence type="ECO:0000256" key="1">
    <source>
        <dbReference type="ARBA" id="ARBA00009018"/>
    </source>
</evidence>
<dbReference type="RefSeq" id="WP_263125967.1">
    <property type="nucleotide sequence ID" value="NZ_CP106753.1"/>
</dbReference>
<evidence type="ECO:0000256" key="2">
    <source>
        <dbReference type="ARBA" id="ARBA00022741"/>
    </source>
</evidence>
<dbReference type="Proteomes" id="UP001061302">
    <property type="component" value="Chromosome"/>
</dbReference>
<dbReference type="CDD" id="cd02022">
    <property type="entry name" value="DPCK"/>
    <property type="match status" value="1"/>
</dbReference>